<dbReference type="EMBL" id="RWHX01000025">
    <property type="protein sequence ID" value="RSK79773.1"/>
    <property type="molecule type" value="Genomic_DNA"/>
</dbReference>
<name>A0ABX9ZN85_9BURK</name>
<evidence type="ECO:0000313" key="2">
    <source>
        <dbReference type="Proteomes" id="UP000270216"/>
    </source>
</evidence>
<organism evidence="1 2">
    <name type="scientific">Pandoraea apista</name>
    <dbReference type="NCBI Taxonomy" id="93218"/>
    <lineage>
        <taxon>Bacteria</taxon>
        <taxon>Pseudomonadati</taxon>
        <taxon>Pseudomonadota</taxon>
        <taxon>Betaproteobacteria</taxon>
        <taxon>Burkholderiales</taxon>
        <taxon>Burkholderiaceae</taxon>
        <taxon>Pandoraea</taxon>
    </lineage>
</organism>
<dbReference type="Proteomes" id="UP000270216">
    <property type="component" value="Unassembled WGS sequence"/>
</dbReference>
<protein>
    <submittedName>
        <fullName evidence="1">Uncharacterized protein</fullName>
    </submittedName>
</protein>
<reference evidence="1 2" key="1">
    <citation type="submission" date="2018-12" db="EMBL/GenBank/DDBJ databases">
        <title>Whole genome sequence of a Pandoraea apista isolate from a patient with cystic fibrosis.</title>
        <authorList>
            <person name="Kenna D.T."/>
            <person name="Turton J.F."/>
        </authorList>
    </citation>
    <scope>NUCLEOTIDE SEQUENCE [LARGE SCALE GENOMIC DNA]</scope>
    <source>
        <strain evidence="1 2">Pa13324</strain>
    </source>
</reference>
<evidence type="ECO:0000313" key="1">
    <source>
        <dbReference type="EMBL" id="RSK79773.1"/>
    </source>
</evidence>
<sequence length="119" mass="13325">MDDAQQSRPEIDNLHLVERLAQSVADRLAPALPLSIQLWNARAIAAYLQRSPAVVLERVVTLPDFPTPIRLPSTGAKSKIDSKARAQRFTGQPLWKATEVIGWVNSHRQTRVGRPRNLN</sequence>
<gene>
    <name evidence="1" type="ORF">EJE83_14675</name>
</gene>
<accession>A0ABX9ZN85</accession>
<comment type="caution">
    <text evidence="1">The sequence shown here is derived from an EMBL/GenBank/DDBJ whole genome shotgun (WGS) entry which is preliminary data.</text>
</comment>
<keyword evidence="2" id="KW-1185">Reference proteome</keyword>
<proteinExistence type="predicted"/>